<dbReference type="SUPFAM" id="SSF52540">
    <property type="entry name" value="P-loop containing nucleoside triphosphate hydrolases"/>
    <property type="match status" value="1"/>
</dbReference>
<dbReference type="PROSITE" id="PS51194">
    <property type="entry name" value="HELICASE_CTER"/>
    <property type="match status" value="1"/>
</dbReference>
<keyword evidence="7" id="KW-0175">Coiled coil</keyword>
<evidence type="ECO:0000259" key="10">
    <source>
        <dbReference type="PROSITE" id="PS51789"/>
    </source>
</evidence>
<comment type="similarity">
    <text evidence="1">Belongs to the helicase family. RLR subfamily.</text>
</comment>
<evidence type="ECO:0000259" key="9">
    <source>
        <dbReference type="PROSITE" id="PS51194"/>
    </source>
</evidence>
<dbReference type="InterPro" id="IPR014001">
    <property type="entry name" value="Helicase_ATP-bd"/>
</dbReference>
<name>A0AA36G1X5_9BILA</name>
<evidence type="ECO:0000256" key="6">
    <source>
        <dbReference type="ARBA" id="ARBA00049390"/>
    </source>
</evidence>
<dbReference type="EMBL" id="CATQJA010002609">
    <property type="protein sequence ID" value="CAJ0572935.1"/>
    <property type="molecule type" value="Genomic_DNA"/>
</dbReference>
<keyword evidence="4" id="KW-0067">ATP-binding</keyword>
<feature type="domain" description="Helicase C-terminal" evidence="9">
    <location>
        <begin position="325"/>
        <end position="481"/>
    </location>
</feature>
<evidence type="ECO:0000259" key="8">
    <source>
        <dbReference type="PROSITE" id="PS51192"/>
    </source>
</evidence>
<evidence type="ECO:0000256" key="3">
    <source>
        <dbReference type="ARBA" id="ARBA00022741"/>
    </source>
</evidence>
<keyword evidence="5" id="KW-0391">Immunity</keyword>
<evidence type="ECO:0000256" key="2">
    <source>
        <dbReference type="ARBA" id="ARBA00022588"/>
    </source>
</evidence>
<dbReference type="InterPro" id="IPR038557">
    <property type="entry name" value="RLR_C_sf"/>
</dbReference>
<dbReference type="Pfam" id="PF11648">
    <property type="entry name" value="RIG-I_C-RD"/>
    <property type="match status" value="1"/>
</dbReference>
<dbReference type="SMART" id="SM00490">
    <property type="entry name" value="HELICc"/>
    <property type="match status" value="1"/>
</dbReference>
<evidence type="ECO:0000256" key="4">
    <source>
        <dbReference type="ARBA" id="ARBA00022840"/>
    </source>
</evidence>
<dbReference type="Gene3D" id="2.170.150.30">
    <property type="entry name" value="RIG-I-like receptor, C-terminal regulatory domain"/>
    <property type="match status" value="1"/>
</dbReference>
<dbReference type="GO" id="GO:0005737">
    <property type="term" value="C:cytoplasm"/>
    <property type="evidence" value="ECO:0007669"/>
    <property type="project" value="TreeGrafter"/>
</dbReference>
<dbReference type="InterPro" id="IPR011545">
    <property type="entry name" value="DEAD/DEAH_box_helicase_dom"/>
</dbReference>
<comment type="caution">
    <text evidence="11">The sequence shown here is derived from an EMBL/GenBank/DDBJ whole genome shotgun (WGS) entry which is preliminary data.</text>
</comment>
<reference evidence="11" key="1">
    <citation type="submission" date="2023-06" db="EMBL/GenBank/DDBJ databases">
        <authorList>
            <person name="Delattre M."/>
        </authorList>
    </citation>
    <scope>NUCLEOTIDE SEQUENCE</scope>
    <source>
        <strain evidence="11">AF72</strain>
    </source>
</reference>
<dbReference type="Gene3D" id="3.40.50.300">
    <property type="entry name" value="P-loop containing nucleotide triphosphate hydrolases"/>
    <property type="match status" value="4"/>
</dbReference>
<gene>
    <name evidence="11" type="ORF">MSPICULIGERA_LOCUS11308</name>
</gene>
<evidence type="ECO:0000313" key="11">
    <source>
        <dbReference type="EMBL" id="CAJ0572935.1"/>
    </source>
</evidence>
<dbReference type="PROSITE" id="PS51192">
    <property type="entry name" value="HELICASE_ATP_BIND_1"/>
    <property type="match status" value="1"/>
</dbReference>
<dbReference type="GO" id="GO:0003724">
    <property type="term" value="F:RNA helicase activity"/>
    <property type="evidence" value="ECO:0007669"/>
    <property type="project" value="UniProtKB-EC"/>
</dbReference>
<feature type="non-terminal residue" evidence="11">
    <location>
        <position position="1"/>
    </location>
</feature>
<dbReference type="PROSITE" id="PS51789">
    <property type="entry name" value="RLR_CTR"/>
    <property type="match status" value="1"/>
</dbReference>
<dbReference type="AlphaFoldDB" id="A0AA36G1X5"/>
<evidence type="ECO:0000256" key="7">
    <source>
        <dbReference type="SAM" id="Coils"/>
    </source>
</evidence>
<dbReference type="InterPro" id="IPR001650">
    <property type="entry name" value="Helicase_C-like"/>
</dbReference>
<dbReference type="GO" id="GO:0005524">
    <property type="term" value="F:ATP binding"/>
    <property type="evidence" value="ECO:0007669"/>
    <property type="project" value="UniProtKB-KW"/>
</dbReference>
<feature type="coiled-coil region" evidence="7">
    <location>
        <begin position="484"/>
        <end position="522"/>
    </location>
</feature>
<sequence>MLRIFMPDYALQLEVRRQREIQATHQDFSIELEEEGQEVTECTPQSEANSEMYDQWLMLSDLPQEEIEWNLRTYQSELAMAACQGVPLVEQQQRAFQDLFEGRLIVIGLHGASAIGDQDDRKKLLLGAHITVITPQLLVNMLQSVRRSERIYICDLTMIILDECHYTTKESAYNVLMDMVQEYKHAKPQIVGMSASLGTGDQPHNVEQVCQYIYTLCGAMGCQQLSTVQRYKDELNKFVPMPEDEVKHCTRVRGPHTFYHTLWVQTENYQWKVQCILKELTKSPGAVFSEHEIALDHAFKCVSRYVGVLANLLDKTTKQSNLPTQLRMDLIAGLEVLRICANTFLLDEVMPSFYACEYLVKAFKAHAGAHQYYSSFWENDFQGQLIEAIRKEKEGELKILVATNVLQEGVDVQTCNLIIKYNVTGNVISEVQKRGRARAVGSKSVLLAVTESVEQREMENKLGEMFMDRAAKIISRLNETEFTARCEQARQERIQRKAQELMEQMKLQTKNLECTLKCMNCEATLGPSMQMRVIMNLHYVLCHEEIWERILFEPERRTKTFGDTALVLGKAKCANIVGDGPCNQHLGYVLNVRTSLFWIRGINDGDLKRMLRPLPQKLMRSFVEAEEALKQEMKQQLSRRRERLARGQQPLLEWDDDYDTKRNEND</sequence>
<dbReference type="PANTHER" id="PTHR14074:SF16">
    <property type="entry name" value="ANTIVIRAL INNATE IMMUNE RESPONSE RECEPTOR RIG-I"/>
    <property type="match status" value="1"/>
</dbReference>
<feature type="domain" description="Helicase ATP-binding" evidence="8">
    <location>
        <begin position="86"/>
        <end position="215"/>
    </location>
</feature>
<evidence type="ECO:0000256" key="1">
    <source>
        <dbReference type="ARBA" id="ARBA00006866"/>
    </source>
</evidence>
<dbReference type="PANTHER" id="PTHR14074">
    <property type="entry name" value="HELICASE WITH DEATH DOMAIN-RELATED"/>
    <property type="match status" value="1"/>
</dbReference>
<proteinExistence type="inferred from homology"/>
<organism evidence="11 12">
    <name type="scientific">Mesorhabditis spiculigera</name>
    <dbReference type="NCBI Taxonomy" id="96644"/>
    <lineage>
        <taxon>Eukaryota</taxon>
        <taxon>Metazoa</taxon>
        <taxon>Ecdysozoa</taxon>
        <taxon>Nematoda</taxon>
        <taxon>Chromadorea</taxon>
        <taxon>Rhabditida</taxon>
        <taxon>Rhabditina</taxon>
        <taxon>Rhabditomorpha</taxon>
        <taxon>Rhabditoidea</taxon>
        <taxon>Rhabditidae</taxon>
        <taxon>Mesorhabditinae</taxon>
        <taxon>Mesorhabditis</taxon>
    </lineage>
</organism>
<dbReference type="Pfam" id="PF00271">
    <property type="entry name" value="Helicase_C"/>
    <property type="match status" value="1"/>
</dbReference>
<keyword evidence="3" id="KW-0547">Nucleotide-binding</keyword>
<dbReference type="InterPro" id="IPR027417">
    <property type="entry name" value="P-loop_NTPase"/>
</dbReference>
<dbReference type="InterPro" id="IPR021673">
    <property type="entry name" value="RLR_CTR"/>
</dbReference>
<comment type="catalytic activity">
    <reaction evidence="6">
        <text>ATP + H2O = ADP + phosphate + H(+)</text>
        <dbReference type="Rhea" id="RHEA:13065"/>
        <dbReference type="ChEBI" id="CHEBI:15377"/>
        <dbReference type="ChEBI" id="CHEBI:15378"/>
        <dbReference type="ChEBI" id="CHEBI:30616"/>
        <dbReference type="ChEBI" id="CHEBI:43474"/>
        <dbReference type="ChEBI" id="CHEBI:456216"/>
        <dbReference type="EC" id="3.6.4.13"/>
    </reaction>
    <physiologicalReaction direction="left-to-right" evidence="6">
        <dbReference type="Rhea" id="RHEA:13066"/>
    </physiologicalReaction>
</comment>
<evidence type="ECO:0008006" key="13">
    <source>
        <dbReference type="Google" id="ProtNLM"/>
    </source>
</evidence>
<dbReference type="Gene3D" id="1.20.1320.30">
    <property type="match status" value="1"/>
</dbReference>
<feature type="domain" description="RLR CTR" evidence="10">
    <location>
        <begin position="504"/>
        <end position="639"/>
    </location>
</feature>
<accession>A0AA36G1X5</accession>
<keyword evidence="2" id="KW-0399">Innate immunity</keyword>
<keyword evidence="12" id="KW-1185">Reference proteome</keyword>
<dbReference type="InterPro" id="IPR051363">
    <property type="entry name" value="RLR_Helicase"/>
</dbReference>
<dbReference type="GO" id="GO:0045087">
    <property type="term" value="P:innate immune response"/>
    <property type="evidence" value="ECO:0007669"/>
    <property type="project" value="UniProtKB-KW"/>
</dbReference>
<dbReference type="GO" id="GO:0003676">
    <property type="term" value="F:nucleic acid binding"/>
    <property type="evidence" value="ECO:0007669"/>
    <property type="project" value="InterPro"/>
</dbReference>
<evidence type="ECO:0000256" key="5">
    <source>
        <dbReference type="ARBA" id="ARBA00022859"/>
    </source>
</evidence>
<protein>
    <recommendedName>
        <fullName evidence="13">RNA helicase</fullName>
    </recommendedName>
</protein>
<dbReference type="Pfam" id="PF00270">
    <property type="entry name" value="DEAD"/>
    <property type="match status" value="1"/>
</dbReference>
<evidence type="ECO:0000313" key="12">
    <source>
        <dbReference type="Proteomes" id="UP001177023"/>
    </source>
</evidence>
<dbReference type="Proteomes" id="UP001177023">
    <property type="component" value="Unassembled WGS sequence"/>
</dbReference>